<dbReference type="EMBL" id="NBYN01000004">
    <property type="protein sequence ID" value="OSO97118.1"/>
    <property type="molecule type" value="Genomic_DNA"/>
</dbReference>
<comment type="caution">
    <text evidence="2">The sequence shown here is derived from an EMBL/GenBank/DDBJ whole genome shotgun (WGS) entry which is preliminary data.</text>
</comment>
<dbReference type="Gene3D" id="3.40.50.720">
    <property type="entry name" value="NAD(P)-binding Rossmann-like Domain"/>
    <property type="match status" value="1"/>
</dbReference>
<organism evidence="2 3">
    <name type="scientific">Cylindrospermopsis raciborskii CENA303</name>
    <dbReference type="NCBI Taxonomy" id="1170769"/>
    <lineage>
        <taxon>Bacteria</taxon>
        <taxon>Bacillati</taxon>
        <taxon>Cyanobacteriota</taxon>
        <taxon>Cyanophyceae</taxon>
        <taxon>Nostocales</taxon>
        <taxon>Aphanizomenonaceae</taxon>
        <taxon>Cylindrospermopsis</taxon>
    </lineage>
</organism>
<feature type="domain" description="NAD(P)-binding" evidence="1">
    <location>
        <begin position="6"/>
        <end position="308"/>
    </location>
</feature>
<evidence type="ECO:0000259" key="1">
    <source>
        <dbReference type="Pfam" id="PF16363"/>
    </source>
</evidence>
<dbReference type="Proteomes" id="UP000192997">
    <property type="component" value="Unassembled WGS sequence"/>
</dbReference>
<dbReference type="InterPro" id="IPR036291">
    <property type="entry name" value="NAD(P)-bd_dom_sf"/>
</dbReference>
<gene>
    <name evidence="2" type="ORF">B7O87_01160</name>
</gene>
<protein>
    <submittedName>
        <fullName evidence="2">dTDP-glucose 4,6-dehydratase</fullName>
    </submittedName>
</protein>
<dbReference type="InterPro" id="IPR016040">
    <property type="entry name" value="NAD(P)-bd_dom"/>
</dbReference>
<dbReference type="PANTHER" id="PTHR43000">
    <property type="entry name" value="DTDP-D-GLUCOSE 4,6-DEHYDRATASE-RELATED"/>
    <property type="match status" value="1"/>
</dbReference>
<reference evidence="3" key="1">
    <citation type="submission" date="2017-04" db="EMBL/GenBank/DDBJ databases">
        <authorList>
            <person name="Abreu V.A."/>
            <person name="Popin R.V."/>
            <person name="Rigonato J."/>
            <person name="Andreote A.P."/>
            <person name="Schaker P.C."/>
            <person name="Hoff-Risseti C."/>
            <person name="Alvarenga D.O."/>
            <person name="Varani A.M."/>
            <person name="Fiore M.F."/>
        </authorList>
    </citation>
    <scope>NUCLEOTIDE SEQUENCE [LARGE SCALE GENOMIC DNA]</scope>
    <source>
        <strain evidence="3">CENA303</strain>
    </source>
</reference>
<dbReference type="RefSeq" id="WP_085726802.1">
    <property type="nucleotide sequence ID" value="NZ_NBYN01000004.1"/>
</dbReference>
<dbReference type="Pfam" id="PF16363">
    <property type="entry name" value="GDP_Man_Dehyd"/>
    <property type="match status" value="1"/>
</dbReference>
<dbReference type="AlphaFoldDB" id="A0A1X4GJ11"/>
<sequence length="330" mass="37510">MKSRFLVIGSNSFSGAHFCSYLLRQDHEVLGVSRSVEPHSVFLPYKWLLDLTKFTFHQVDLNSQLSELMTVLDDWQPEYVVNFAAQGMVSQSWQIPEHWYQTNVVAQVKLHDQLRRLNYIKKYVHITTPEAYGSTEGWVTENFNFAPSTPYAVSRAACDLHLMSFFKAYNFPVVFTRAANVYGPGQQLYRIIPRTLLFARLGKVLQLHGGGHSVRSFIHIEDVADATYRVAIGGVPGETYHISTQEIVSIRELVSQICELVGVNFKDLVEVTEERLGKDQAYLLDSQKVRGELGWQDRVSLSTGLAETLDWVDNNLGALQNLPLDYVHKP</sequence>
<evidence type="ECO:0000313" key="3">
    <source>
        <dbReference type="Proteomes" id="UP000192997"/>
    </source>
</evidence>
<dbReference type="Gene3D" id="3.90.25.10">
    <property type="entry name" value="UDP-galactose 4-epimerase, domain 1"/>
    <property type="match status" value="1"/>
</dbReference>
<proteinExistence type="predicted"/>
<dbReference type="SUPFAM" id="SSF51735">
    <property type="entry name" value="NAD(P)-binding Rossmann-fold domains"/>
    <property type="match status" value="1"/>
</dbReference>
<accession>A0A1X4GJ11</accession>
<name>A0A1X4GJ11_9CYAN</name>
<evidence type="ECO:0000313" key="2">
    <source>
        <dbReference type="EMBL" id="OSO97118.1"/>
    </source>
</evidence>